<accession>A0ACC0DPS5</accession>
<evidence type="ECO:0000313" key="2">
    <source>
        <dbReference type="Proteomes" id="UP001060170"/>
    </source>
</evidence>
<keyword evidence="2" id="KW-1185">Reference proteome</keyword>
<reference evidence="2" key="1">
    <citation type="journal article" date="2018" name="BMC Genomics">
        <title>Genomic insights into host adaptation between the wheat stripe rust pathogen (Puccinia striiformis f. sp. tritici) and the barley stripe rust pathogen (Puccinia striiformis f. sp. hordei).</title>
        <authorList>
            <person name="Xia C."/>
            <person name="Wang M."/>
            <person name="Yin C."/>
            <person name="Cornejo O.E."/>
            <person name="Hulbert S.H."/>
            <person name="Chen X."/>
        </authorList>
    </citation>
    <scope>NUCLEOTIDE SEQUENCE [LARGE SCALE GENOMIC DNA]</scope>
    <source>
        <strain evidence="2">93-210</strain>
    </source>
</reference>
<evidence type="ECO:0000313" key="1">
    <source>
        <dbReference type="EMBL" id="KAI7936803.1"/>
    </source>
</evidence>
<proteinExistence type="predicted"/>
<gene>
    <name evidence="1" type="ORF">MJO28_015702</name>
</gene>
<sequence>MTLFLDSRGLLEVCTQVPPFILDDDDKAKNAVTLFHLASTIDKLIYNSVFKLNPGASAYTIWKSLKSKYAKQLVFSTGRVWRQWDKIFCTGTLMDYIERTYDCLGEFKNIGIDVTSEIFAACIISRVTEAKPLLMETLAADEEVVSSAALASGLSNKKGKKREKEWDCTNGHDYNSNHSKKKCWEENPQLKPKKF</sequence>
<name>A0ACC0DPS5_9BASI</name>
<protein>
    <submittedName>
        <fullName evidence="1">Uncharacterized protein</fullName>
    </submittedName>
</protein>
<dbReference type="Proteomes" id="UP001060170">
    <property type="component" value="Chromosome 17"/>
</dbReference>
<reference evidence="1 2" key="3">
    <citation type="journal article" date="2022" name="Microbiol. Spectr.">
        <title>Folding features and dynamics of 3D genome architecture in plant fungal pathogens.</title>
        <authorList>
            <person name="Xia C."/>
        </authorList>
    </citation>
    <scope>NUCLEOTIDE SEQUENCE [LARGE SCALE GENOMIC DNA]</scope>
    <source>
        <strain evidence="1 2">93-210</strain>
    </source>
</reference>
<organism evidence="1 2">
    <name type="scientific">Puccinia striiformis f. sp. tritici</name>
    <dbReference type="NCBI Taxonomy" id="168172"/>
    <lineage>
        <taxon>Eukaryota</taxon>
        <taxon>Fungi</taxon>
        <taxon>Dikarya</taxon>
        <taxon>Basidiomycota</taxon>
        <taxon>Pucciniomycotina</taxon>
        <taxon>Pucciniomycetes</taxon>
        <taxon>Pucciniales</taxon>
        <taxon>Pucciniaceae</taxon>
        <taxon>Puccinia</taxon>
    </lineage>
</organism>
<dbReference type="EMBL" id="CM045881">
    <property type="protein sequence ID" value="KAI7936803.1"/>
    <property type="molecule type" value="Genomic_DNA"/>
</dbReference>
<reference evidence="2" key="2">
    <citation type="journal article" date="2018" name="Mol. Plant Microbe Interact.">
        <title>Genome sequence resources for the wheat stripe rust pathogen (Puccinia striiformis f. sp. tritici) and the barley stripe rust pathogen (Puccinia striiformis f. sp. hordei).</title>
        <authorList>
            <person name="Xia C."/>
            <person name="Wang M."/>
            <person name="Yin C."/>
            <person name="Cornejo O.E."/>
            <person name="Hulbert S.H."/>
            <person name="Chen X."/>
        </authorList>
    </citation>
    <scope>NUCLEOTIDE SEQUENCE [LARGE SCALE GENOMIC DNA]</scope>
    <source>
        <strain evidence="2">93-210</strain>
    </source>
</reference>
<comment type="caution">
    <text evidence="1">The sequence shown here is derived from an EMBL/GenBank/DDBJ whole genome shotgun (WGS) entry which is preliminary data.</text>
</comment>